<sequence>MDVVGSALRTVRKAAEVTTSAAGAVGGAAVNGVIGAAQGAVSGAREGVEKGSDSTPAALLTLGAIGATGLIEWPIVLAVGGSALLIRQLSRSSGTDREAASDAAAGEPNLKVVDDTTGSGATSRGATRKATKPGSRKTSRSRATSKSAR</sequence>
<proteinExistence type="predicted"/>
<organism evidence="3 4">
    <name type="scientific">Mycolicibacterium thermoresistibile</name>
    <name type="common">Mycobacterium thermoresistibile</name>
    <dbReference type="NCBI Taxonomy" id="1797"/>
    <lineage>
        <taxon>Bacteria</taxon>
        <taxon>Bacillati</taxon>
        <taxon>Actinomycetota</taxon>
        <taxon>Actinomycetes</taxon>
        <taxon>Mycobacteriales</taxon>
        <taxon>Mycobacteriaceae</taxon>
        <taxon>Mycolicibacterium</taxon>
    </lineage>
</organism>
<dbReference type="STRING" id="1797.RMCT_3458"/>
<gene>
    <name evidence="3" type="ORF">RMCT_3458</name>
</gene>
<dbReference type="AlphaFoldDB" id="A0A100XGZ8"/>
<feature type="compositionally biased region" description="Low complexity" evidence="1">
    <location>
        <begin position="115"/>
        <end position="125"/>
    </location>
</feature>
<evidence type="ECO:0000256" key="1">
    <source>
        <dbReference type="SAM" id="MobiDB-lite"/>
    </source>
</evidence>
<evidence type="ECO:0000256" key="2">
    <source>
        <dbReference type="SAM" id="Phobius"/>
    </source>
</evidence>
<dbReference type="EMBL" id="BCTB01000045">
    <property type="protein sequence ID" value="GAT16489.1"/>
    <property type="molecule type" value="Genomic_DNA"/>
</dbReference>
<dbReference type="Proteomes" id="UP000069654">
    <property type="component" value="Unassembled WGS sequence"/>
</dbReference>
<evidence type="ECO:0000313" key="4">
    <source>
        <dbReference type="Proteomes" id="UP000069654"/>
    </source>
</evidence>
<keyword evidence="2" id="KW-1133">Transmembrane helix</keyword>
<dbReference type="OMA" id="NTPHTGH"/>
<evidence type="ECO:0008006" key="5">
    <source>
        <dbReference type="Google" id="ProtNLM"/>
    </source>
</evidence>
<evidence type="ECO:0000313" key="3">
    <source>
        <dbReference type="EMBL" id="GAT16489.1"/>
    </source>
</evidence>
<keyword evidence="2" id="KW-0812">Transmembrane</keyword>
<protein>
    <recommendedName>
        <fullName evidence="5">Transmembrane protein</fullName>
    </recommendedName>
</protein>
<accession>A0A100XGZ8</accession>
<reference evidence="4" key="2">
    <citation type="submission" date="2016-02" db="EMBL/GenBank/DDBJ databases">
        <title>Draft genome sequence of five rapidly growing Mycobacterium species.</title>
        <authorList>
            <person name="Katahira K."/>
            <person name="Gotou Y."/>
            <person name="Iida K."/>
            <person name="Ogura Y."/>
            <person name="Hayashi T."/>
        </authorList>
    </citation>
    <scope>NUCLEOTIDE SEQUENCE [LARGE SCALE GENOMIC DNA]</scope>
    <source>
        <strain evidence="4">JCM6362</strain>
    </source>
</reference>
<keyword evidence="2" id="KW-0472">Membrane</keyword>
<name>A0A100XGZ8_MYCTH</name>
<feature type="compositionally biased region" description="Basic residues" evidence="1">
    <location>
        <begin position="126"/>
        <end position="140"/>
    </location>
</feature>
<dbReference type="OrthoDB" id="4764892at2"/>
<feature type="transmembrane region" description="Helical" evidence="2">
    <location>
        <begin position="57"/>
        <end position="86"/>
    </location>
</feature>
<reference evidence="3 4" key="1">
    <citation type="journal article" date="2016" name="Genome Announc.">
        <title>Draft Genome Sequences of Five Rapidly Growing Mycobacterium Species, M. thermoresistibile, M. fortuitum subsp. acetamidolyticum, M. canariasense, M. brisbanense, and M. novocastrense.</title>
        <authorList>
            <person name="Katahira K."/>
            <person name="Ogura Y."/>
            <person name="Gotoh Y."/>
            <person name="Hayashi T."/>
        </authorList>
    </citation>
    <scope>NUCLEOTIDE SEQUENCE [LARGE SCALE GENOMIC DNA]</scope>
    <source>
        <strain evidence="3 4">JCM6362</strain>
    </source>
</reference>
<feature type="region of interest" description="Disordered" evidence="1">
    <location>
        <begin position="90"/>
        <end position="149"/>
    </location>
</feature>
<comment type="caution">
    <text evidence="3">The sequence shown here is derived from an EMBL/GenBank/DDBJ whole genome shotgun (WGS) entry which is preliminary data.</text>
</comment>